<keyword evidence="1" id="KW-1133">Transmembrane helix</keyword>
<keyword evidence="1" id="KW-0472">Membrane</keyword>
<dbReference type="Proteomes" id="UP000628017">
    <property type="component" value="Unassembled WGS sequence"/>
</dbReference>
<sequence>MFRPSHSPVGDISVNFAGTIPNKAALELQWVTRWRTAREGEVNMHNVFYIIGVVVVVLAVISLAF</sequence>
<evidence type="ECO:0000313" key="3">
    <source>
        <dbReference type="Proteomes" id="UP000628017"/>
    </source>
</evidence>
<gene>
    <name evidence="2" type="ORF">GCM10011498_17560</name>
</gene>
<organism evidence="2 3">
    <name type="scientific">Neptunicoccus cionae</name>
    <dbReference type="NCBI Taxonomy" id="2035344"/>
    <lineage>
        <taxon>Bacteria</taxon>
        <taxon>Pseudomonadati</taxon>
        <taxon>Pseudomonadota</taxon>
        <taxon>Alphaproteobacteria</taxon>
        <taxon>Rhodobacterales</taxon>
        <taxon>Paracoccaceae</taxon>
        <taxon>Neptunicoccus</taxon>
    </lineage>
</organism>
<name>A0A916QWV3_9RHOB</name>
<feature type="transmembrane region" description="Helical" evidence="1">
    <location>
        <begin position="47"/>
        <end position="64"/>
    </location>
</feature>
<dbReference type="EMBL" id="BMKA01000002">
    <property type="protein sequence ID" value="GGA17448.1"/>
    <property type="molecule type" value="Genomic_DNA"/>
</dbReference>
<proteinExistence type="predicted"/>
<reference evidence="2" key="2">
    <citation type="submission" date="2020-09" db="EMBL/GenBank/DDBJ databases">
        <authorList>
            <person name="Sun Q."/>
            <person name="Zhou Y."/>
        </authorList>
    </citation>
    <scope>NUCLEOTIDE SEQUENCE</scope>
    <source>
        <strain evidence="2">CGMCC 1.15880</strain>
    </source>
</reference>
<accession>A0A916QWV3</accession>
<evidence type="ECO:0000313" key="2">
    <source>
        <dbReference type="EMBL" id="GGA17448.1"/>
    </source>
</evidence>
<reference evidence="2" key="1">
    <citation type="journal article" date="2014" name="Int. J. Syst. Evol. Microbiol.">
        <title>Complete genome sequence of Corynebacterium casei LMG S-19264T (=DSM 44701T), isolated from a smear-ripened cheese.</title>
        <authorList>
            <consortium name="US DOE Joint Genome Institute (JGI-PGF)"/>
            <person name="Walter F."/>
            <person name="Albersmeier A."/>
            <person name="Kalinowski J."/>
            <person name="Ruckert C."/>
        </authorList>
    </citation>
    <scope>NUCLEOTIDE SEQUENCE</scope>
    <source>
        <strain evidence="2">CGMCC 1.15880</strain>
    </source>
</reference>
<keyword evidence="3" id="KW-1185">Reference proteome</keyword>
<comment type="caution">
    <text evidence="2">The sequence shown here is derived from an EMBL/GenBank/DDBJ whole genome shotgun (WGS) entry which is preliminary data.</text>
</comment>
<dbReference type="AlphaFoldDB" id="A0A916QWV3"/>
<keyword evidence="1" id="KW-0812">Transmembrane</keyword>
<protein>
    <submittedName>
        <fullName evidence="2">Uncharacterized protein</fullName>
    </submittedName>
</protein>
<evidence type="ECO:0000256" key="1">
    <source>
        <dbReference type="SAM" id="Phobius"/>
    </source>
</evidence>